<dbReference type="Gene3D" id="2.60.120.200">
    <property type="match status" value="1"/>
</dbReference>
<evidence type="ECO:0000313" key="3">
    <source>
        <dbReference type="EMBL" id="MFC6288966.1"/>
    </source>
</evidence>
<dbReference type="InterPro" id="IPR013320">
    <property type="entry name" value="ConA-like_dom_sf"/>
</dbReference>
<evidence type="ECO:0000313" key="4">
    <source>
        <dbReference type="Proteomes" id="UP001596258"/>
    </source>
</evidence>
<reference evidence="4" key="1">
    <citation type="journal article" date="2019" name="Int. J. Syst. Evol. Microbiol.">
        <title>The Global Catalogue of Microorganisms (GCM) 10K type strain sequencing project: providing services to taxonomists for standard genome sequencing and annotation.</title>
        <authorList>
            <consortium name="The Broad Institute Genomics Platform"/>
            <consortium name="The Broad Institute Genome Sequencing Center for Infectious Disease"/>
            <person name="Wu L."/>
            <person name="Ma J."/>
        </authorList>
    </citation>
    <scope>NUCLEOTIDE SEQUENCE [LARGE SCALE GENOMIC DNA]</scope>
    <source>
        <strain evidence="4">CCM 8893</strain>
    </source>
</reference>
<organism evidence="3 4">
    <name type="scientific">Levilactobacillus angrenensis</name>
    <dbReference type="NCBI Taxonomy" id="2486020"/>
    <lineage>
        <taxon>Bacteria</taxon>
        <taxon>Bacillati</taxon>
        <taxon>Bacillota</taxon>
        <taxon>Bacilli</taxon>
        <taxon>Lactobacillales</taxon>
        <taxon>Lactobacillaceae</taxon>
        <taxon>Levilactobacillus</taxon>
    </lineage>
</organism>
<dbReference type="RefSeq" id="WP_125577550.1">
    <property type="nucleotide sequence ID" value="NZ_JBHSSO010000007.1"/>
</dbReference>
<keyword evidence="4" id="KW-1185">Reference proteome</keyword>
<keyword evidence="1" id="KW-0732">Signal</keyword>
<dbReference type="SUPFAM" id="SSF49899">
    <property type="entry name" value="Concanavalin A-like lectins/glucanases"/>
    <property type="match status" value="1"/>
</dbReference>
<dbReference type="Pfam" id="PF13731">
    <property type="entry name" value="WxL"/>
    <property type="match status" value="1"/>
</dbReference>
<dbReference type="InterPro" id="IPR027994">
    <property type="entry name" value="WxL_dom"/>
</dbReference>
<sequence>MFKRWLSAGLILLAVCLGSSGVLAHADSDLDQALATAPQGIFLDKTNAFVTTETTNKSSATVMDGKNEATPGTDVVALTSGARQFGSMWSLDAGKFDLYQDHELSAWLYLGNQGVKAEGGLAFVLQNDWWGLTAMPAKGKAAIPAETLGVWGIDTDSRQSSEKSIAETAIQNSWALEFDAGYNGVSGKVALGQANAFDGAETGAHIANNYPSQATTYLSRLVTSRNRDYFYFNMAHHGQITDVNHPNFLANGQWHHVTLNWDYKAEMLTYSFDDRNPVTGERQPGQSRSERVFPYKLDPYKTGQVRWGFTATSGSRVENNLVILENVPGLVSARGDLTVTNLSQKQAVAANDQVLSGDRLQLDYQLKYHGGRQPWRDILANLALPTDFTPDDITITYQDAKLPPQRVALRELRDQRLSVRLREALNTANTQATIRVVGQVDQVKQCTPVVPTTSTFTSPTQTCAVDSPKYFINPHADLDLQVTSDNPVKLAAGADTTVTGTVKSTLPSDQLQIKPVLNSQSLPTVMVKDGQFTLPLKSQQLQAGTNELILRAVTSAGDESAPVTVTLTVAGELKFSTVSPEENFQSARLTGQSQFIKRAGHWQLAVRDTRGTGERWTLTAAATPFVAKDAHGAQLVGQPVYVTDYQRIPILPTPTAVYTHETDDSVADGEVDVAGSWRDDTGVLLHVQSASLSGQYQGTITWALTDAPQ</sequence>
<proteinExistence type="predicted"/>
<dbReference type="Proteomes" id="UP001596258">
    <property type="component" value="Unassembled WGS sequence"/>
</dbReference>
<accession>A0ABW1U6T8</accession>
<evidence type="ECO:0000259" key="2">
    <source>
        <dbReference type="Pfam" id="PF13731"/>
    </source>
</evidence>
<feature type="signal peptide" evidence="1">
    <location>
        <begin position="1"/>
        <end position="24"/>
    </location>
</feature>
<protein>
    <submittedName>
        <fullName evidence="3">WxL domain-containing protein</fullName>
    </submittedName>
</protein>
<comment type="caution">
    <text evidence="3">The sequence shown here is derived from an EMBL/GenBank/DDBJ whole genome shotgun (WGS) entry which is preliminary data.</text>
</comment>
<gene>
    <name evidence="3" type="ORF">ACFP1M_01900</name>
</gene>
<name>A0ABW1U6T8_9LACO</name>
<evidence type="ECO:0000256" key="1">
    <source>
        <dbReference type="SAM" id="SignalP"/>
    </source>
</evidence>
<dbReference type="EMBL" id="JBHSSO010000007">
    <property type="protein sequence ID" value="MFC6288966.1"/>
    <property type="molecule type" value="Genomic_DNA"/>
</dbReference>
<feature type="domain" description="WxL" evidence="2">
    <location>
        <begin position="565"/>
        <end position="708"/>
    </location>
</feature>
<feature type="chain" id="PRO_5046911385" evidence="1">
    <location>
        <begin position="25"/>
        <end position="709"/>
    </location>
</feature>